<name>A0A564FQM4_9HYPH</name>
<dbReference type="EMBL" id="BPQI01000127">
    <property type="protein sequence ID" value="GJD57997.1"/>
    <property type="molecule type" value="Genomic_DNA"/>
</dbReference>
<evidence type="ECO:0000313" key="4">
    <source>
        <dbReference type="Proteomes" id="UP001055303"/>
    </source>
</evidence>
<dbReference type="AlphaFoldDB" id="A0A564FQM4"/>
<reference evidence="1" key="3">
    <citation type="submission" date="2021-08" db="EMBL/GenBank/DDBJ databases">
        <authorList>
            <person name="Tani A."/>
            <person name="Ola A."/>
            <person name="Ogura Y."/>
            <person name="Katsura K."/>
            <person name="Hayashi T."/>
        </authorList>
    </citation>
    <scope>NUCLEOTIDE SEQUENCE</scope>
    <source>
        <strain evidence="1">DSM 22415</strain>
    </source>
</reference>
<keyword evidence="4" id="KW-1185">Reference proteome</keyword>
<evidence type="ECO:0000313" key="1">
    <source>
        <dbReference type="EMBL" id="GJD57997.1"/>
    </source>
</evidence>
<gene>
    <name evidence="1" type="ORF">IFDJLNFL_3911</name>
    <name evidence="2" type="ORF">MTDSW087_00122</name>
</gene>
<accession>A0A564FQM4</accession>
<dbReference type="EMBL" id="CABFVH010000001">
    <property type="protein sequence ID" value="VUF10455.1"/>
    <property type="molecule type" value="Genomic_DNA"/>
</dbReference>
<dbReference type="Proteomes" id="UP001055303">
    <property type="component" value="Unassembled WGS sequence"/>
</dbReference>
<organism evidence="2 3">
    <name type="scientific">Methylobacterium dankookense</name>
    <dbReference type="NCBI Taxonomy" id="560405"/>
    <lineage>
        <taxon>Bacteria</taxon>
        <taxon>Pseudomonadati</taxon>
        <taxon>Pseudomonadota</taxon>
        <taxon>Alphaproteobacteria</taxon>
        <taxon>Hyphomicrobiales</taxon>
        <taxon>Methylobacteriaceae</taxon>
        <taxon>Methylobacterium</taxon>
    </lineage>
</organism>
<proteinExistence type="predicted"/>
<protein>
    <submittedName>
        <fullName evidence="2">Uncharacterized protein</fullName>
    </submittedName>
</protein>
<sequence>MAARRMAHEHHACKVQAVDSCLFSETVQSGAHVFICSGIAAARLVGTAVADVPYGNTATRQFRA</sequence>
<dbReference type="Proteomes" id="UP000401717">
    <property type="component" value="Unassembled WGS sequence"/>
</dbReference>
<evidence type="ECO:0000313" key="2">
    <source>
        <dbReference type="EMBL" id="VUF10455.1"/>
    </source>
</evidence>
<reference evidence="1" key="2">
    <citation type="journal article" date="2021" name="Front. Microbiol.">
        <title>Comprehensive Comparative Genomics and Phenotyping of Methylobacterium Species.</title>
        <authorList>
            <person name="Alessa O."/>
            <person name="Ogura Y."/>
            <person name="Fujitani Y."/>
            <person name="Takami H."/>
            <person name="Hayashi T."/>
            <person name="Sahin N."/>
            <person name="Tani A."/>
        </authorList>
    </citation>
    <scope>NUCLEOTIDE SEQUENCE</scope>
    <source>
        <strain evidence="1">DSM 22415</strain>
    </source>
</reference>
<reference evidence="2 3" key="1">
    <citation type="submission" date="2019-06" db="EMBL/GenBank/DDBJ databases">
        <authorList>
            <person name="Rodrigo-Torres L."/>
            <person name="Arahal R. D."/>
            <person name="Lucena T."/>
        </authorList>
    </citation>
    <scope>NUCLEOTIDE SEQUENCE [LARGE SCALE GENOMIC DNA]</scope>
    <source>
        <strain evidence="2 3">SW08-7</strain>
    </source>
</reference>
<evidence type="ECO:0000313" key="3">
    <source>
        <dbReference type="Proteomes" id="UP000401717"/>
    </source>
</evidence>